<dbReference type="HOGENOM" id="CLU_3279432_0_0_1"/>
<feature type="transmembrane region" description="Helical" evidence="1">
    <location>
        <begin position="20"/>
        <end position="37"/>
    </location>
</feature>
<proteinExistence type="predicted"/>
<protein>
    <submittedName>
        <fullName evidence="2">Uncharacterized protein</fullName>
    </submittedName>
</protein>
<name>T0JIC8_COLGC</name>
<accession>T0JIC8</accession>
<organism evidence="2 3">
    <name type="scientific">Colletotrichum gloeosporioides (strain Cg-14)</name>
    <name type="common">Anthracnose fungus</name>
    <name type="synonym">Glomerella cingulata</name>
    <dbReference type="NCBI Taxonomy" id="1237896"/>
    <lineage>
        <taxon>Eukaryota</taxon>
        <taxon>Fungi</taxon>
        <taxon>Dikarya</taxon>
        <taxon>Ascomycota</taxon>
        <taxon>Pezizomycotina</taxon>
        <taxon>Sordariomycetes</taxon>
        <taxon>Hypocreomycetidae</taxon>
        <taxon>Glomerellales</taxon>
        <taxon>Glomerellaceae</taxon>
        <taxon>Colletotrichum</taxon>
        <taxon>Colletotrichum gloeosporioides species complex</taxon>
    </lineage>
</organism>
<gene>
    <name evidence="2" type="ORF">CGLO_18261</name>
</gene>
<dbReference type="Proteomes" id="UP000015530">
    <property type="component" value="Unassembled WGS sequence"/>
</dbReference>
<keyword evidence="1" id="KW-1133">Transmembrane helix</keyword>
<evidence type="ECO:0000313" key="2">
    <source>
        <dbReference type="EMBL" id="EQB43127.1"/>
    </source>
</evidence>
<evidence type="ECO:0000256" key="1">
    <source>
        <dbReference type="SAM" id="Phobius"/>
    </source>
</evidence>
<dbReference type="AlphaFoldDB" id="T0JIC8"/>
<sequence length="41" mass="4768">MIGLQKWLIDDVLLNSGISQYFSQILMLFAIIFLISFSKYP</sequence>
<evidence type="ECO:0000313" key="3">
    <source>
        <dbReference type="Proteomes" id="UP000015530"/>
    </source>
</evidence>
<comment type="caution">
    <text evidence="2">The sequence shown here is derived from an EMBL/GenBank/DDBJ whole genome shotgun (WGS) entry which is preliminary data.</text>
</comment>
<reference evidence="3" key="1">
    <citation type="journal article" date="2013" name="Mol. Plant Microbe Interact.">
        <title>Global aspects of pacC regulation of pathogenicity genes in Colletotrichum gloeosporioides as revealed by transcriptome analysis.</title>
        <authorList>
            <person name="Alkan N."/>
            <person name="Meng X."/>
            <person name="Friedlander G."/>
            <person name="Reuveni E."/>
            <person name="Sukno S."/>
            <person name="Sherman A."/>
            <person name="Thon M."/>
            <person name="Fluhr R."/>
            <person name="Prusky D."/>
        </authorList>
    </citation>
    <scope>NUCLEOTIDE SEQUENCE [LARGE SCALE GENOMIC DNA]</scope>
    <source>
        <strain evidence="3">Cg-14</strain>
    </source>
</reference>
<dbReference type="EMBL" id="AMYD01004465">
    <property type="protein sequence ID" value="EQB43127.1"/>
    <property type="molecule type" value="Genomic_DNA"/>
</dbReference>
<keyword evidence="1" id="KW-0812">Transmembrane</keyword>
<keyword evidence="1" id="KW-0472">Membrane</keyword>